<keyword evidence="3 6" id="KW-0964">Secreted</keyword>
<dbReference type="Proteomes" id="UP000195402">
    <property type="component" value="Unassembled WGS sequence"/>
</dbReference>
<comment type="similarity">
    <text evidence="1 6">Belongs to the expansin family. Expansin A subfamily.</text>
</comment>
<protein>
    <recommendedName>
        <fullName evidence="6">Expansin</fullName>
    </recommendedName>
</protein>
<evidence type="ECO:0000259" key="8">
    <source>
        <dbReference type="PROSITE" id="PS50843"/>
    </source>
</evidence>
<dbReference type="PROSITE" id="PS50842">
    <property type="entry name" value="EXPANSIN_EG45"/>
    <property type="match status" value="1"/>
</dbReference>
<dbReference type="InterPro" id="IPR007112">
    <property type="entry name" value="Expansin/allergen_DPBB_dom"/>
</dbReference>
<evidence type="ECO:0000259" key="7">
    <source>
        <dbReference type="PROSITE" id="PS50842"/>
    </source>
</evidence>
<dbReference type="InterPro" id="IPR036749">
    <property type="entry name" value="Expansin_CBD_sf"/>
</dbReference>
<dbReference type="SMART" id="SM00837">
    <property type="entry name" value="DPBB_1"/>
    <property type="match status" value="1"/>
</dbReference>
<evidence type="ECO:0000256" key="6">
    <source>
        <dbReference type="RuleBase" id="RU365023"/>
    </source>
</evidence>
<keyword evidence="6" id="KW-0961">Cell wall biogenesis/degradation</keyword>
<gene>
    <name evidence="9" type="ORF">BVC80_8739g20</name>
</gene>
<evidence type="ECO:0000256" key="3">
    <source>
        <dbReference type="ARBA" id="ARBA00022525"/>
    </source>
</evidence>
<dbReference type="GO" id="GO:0009664">
    <property type="term" value="P:plant-type cell wall organization"/>
    <property type="evidence" value="ECO:0007669"/>
    <property type="project" value="InterPro"/>
</dbReference>
<keyword evidence="10" id="KW-1185">Reference proteome</keyword>
<dbReference type="OMA" id="CIPNSGT"/>
<dbReference type="InterPro" id="IPR007118">
    <property type="entry name" value="Expan_Lol_pI"/>
</dbReference>
<dbReference type="Gene3D" id="2.40.40.10">
    <property type="entry name" value="RlpA-like domain"/>
    <property type="match status" value="1"/>
</dbReference>
<dbReference type="PRINTS" id="PR01225">
    <property type="entry name" value="EXPANSNFAMLY"/>
</dbReference>
<dbReference type="CDD" id="cd22274">
    <property type="entry name" value="DPBB_EXPA_N"/>
    <property type="match status" value="1"/>
</dbReference>
<keyword evidence="2 6" id="KW-0134">Cell wall</keyword>
<reference evidence="9 10" key="1">
    <citation type="journal article" date="2017" name="Mol. Plant">
        <title>The Genome of Medicinal Plant Macleaya cordata Provides New Insights into Benzylisoquinoline Alkaloids Metabolism.</title>
        <authorList>
            <person name="Liu X."/>
            <person name="Liu Y."/>
            <person name="Huang P."/>
            <person name="Ma Y."/>
            <person name="Qing Z."/>
            <person name="Tang Q."/>
            <person name="Cao H."/>
            <person name="Cheng P."/>
            <person name="Zheng Y."/>
            <person name="Yuan Z."/>
            <person name="Zhou Y."/>
            <person name="Liu J."/>
            <person name="Tang Z."/>
            <person name="Zhuo Y."/>
            <person name="Zhang Y."/>
            <person name="Yu L."/>
            <person name="Huang J."/>
            <person name="Yang P."/>
            <person name="Peng Q."/>
            <person name="Zhang J."/>
            <person name="Jiang W."/>
            <person name="Zhang Z."/>
            <person name="Lin K."/>
            <person name="Ro D.K."/>
            <person name="Chen X."/>
            <person name="Xiong X."/>
            <person name="Shang Y."/>
            <person name="Huang S."/>
            <person name="Zeng J."/>
        </authorList>
    </citation>
    <scope>NUCLEOTIDE SEQUENCE [LARGE SCALE GENOMIC DNA]</scope>
    <source>
        <strain evidence="10">cv. BLH2017</strain>
        <tissue evidence="9">Root</tissue>
    </source>
</reference>
<keyword evidence="5" id="KW-0472">Membrane</keyword>
<dbReference type="FunFam" id="2.40.40.10:FF:000001">
    <property type="entry name" value="Expansin"/>
    <property type="match status" value="1"/>
</dbReference>
<dbReference type="PROSITE" id="PS50843">
    <property type="entry name" value="EXPANSIN_CBD"/>
    <property type="match status" value="1"/>
</dbReference>
<dbReference type="InterPro" id="IPR009009">
    <property type="entry name" value="RlpA-like_DPBB"/>
</dbReference>
<dbReference type="PRINTS" id="PR01226">
    <property type="entry name" value="EXPANSIN"/>
</dbReference>
<comment type="function">
    <text evidence="6">Causes loosening and extension of plant cell walls by disrupting non-covalent bonding between cellulose microfibrils and matrix glucans. No enzymatic activity has been found.</text>
</comment>
<dbReference type="PANTHER" id="PTHR31867">
    <property type="entry name" value="EXPANSIN-A15"/>
    <property type="match status" value="1"/>
</dbReference>
<dbReference type="InterPro" id="IPR007117">
    <property type="entry name" value="Expansin_CBD"/>
</dbReference>
<dbReference type="GO" id="GO:0016020">
    <property type="term" value="C:membrane"/>
    <property type="evidence" value="ECO:0007669"/>
    <property type="project" value="UniProtKB-SubCell"/>
</dbReference>
<evidence type="ECO:0000313" key="9">
    <source>
        <dbReference type="EMBL" id="OVA07918.1"/>
    </source>
</evidence>
<dbReference type="InParanoid" id="A0A200QBS2"/>
<dbReference type="GO" id="GO:0005576">
    <property type="term" value="C:extracellular region"/>
    <property type="evidence" value="ECO:0007669"/>
    <property type="project" value="InterPro"/>
</dbReference>
<organism evidence="9 10">
    <name type="scientific">Macleaya cordata</name>
    <name type="common">Five-seeded plume-poppy</name>
    <name type="synonym">Bocconia cordata</name>
    <dbReference type="NCBI Taxonomy" id="56857"/>
    <lineage>
        <taxon>Eukaryota</taxon>
        <taxon>Viridiplantae</taxon>
        <taxon>Streptophyta</taxon>
        <taxon>Embryophyta</taxon>
        <taxon>Tracheophyta</taxon>
        <taxon>Spermatophyta</taxon>
        <taxon>Magnoliopsida</taxon>
        <taxon>Ranunculales</taxon>
        <taxon>Papaveraceae</taxon>
        <taxon>Papaveroideae</taxon>
        <taxon>Macleaya</taxon>
    </lineage>
</organism>
<dbReference type="AlphaFoldDB" id="A0A200QBS2"/>
<evidence type="ECO:0000256" key="1">
    <source>
        <dbReference type="ARBA" id="ARBA00005392"/>
    </source>
</evidence>
<feature type="signal peptide" evidence="6">
    <location>
        <begin position="1"/>
        <end position="24"/>
    </location>
</feature>
<feature type="domain" description="Expansin-like CBD" evidence="8">
    <location>
        <begin position="169"/>
        <end position="249"/>
    </location>
</feature>
<dbReference type="SUPFAM" id="SSF49590">
    <property type="entry name" value="PHL pollen allergen"/>
    <property type="match status" value="1"/>
</dbReference>
<sequence>MGCSEYLIWFLMVMIVFSAIRSEARKYKWIKAHATFYGDMSGAETMQGACGYGDLFQQGYGLETTALSTALFNDGIACGACFELRCYDDPQWCLPGSIRVTATNFCPPNYNLPSDLGGWCNPPRKHFDLSMPMFLKIAKYRAGIVPVIYRRVPCVKKGGIKFVINGNPYWILVLVYNVAGTGEVINVKIKGSKSSNWIPMSRNWGQNWQTQVQLQGQSLSFQVTTQGGKMIQSDNVAPANWQFGQTFEGLQF</sequence>
<proteinExistence type="inferred from homology"/>
<dbReference type="Pfam" id="PF01357">
    <property type="entry name" value="Expansin_C"/>
    <property type="match status" value="1"/>
</dbReference>
<feature type="chain" id="PRO_5015216714" description="Expansin" evidence="6">
    <location>
        <begin position="25"/>
        <end position="252"/>
    </location>
</feature>
<dbReference type="STRING" id="56857.A0A200QBS2"/>
<accession>A0A200QBS2</accession>
<dbReference type="InterPro" id="IPR036908">
    <property type="entry name" value="RlpA-like_sf"/>
</dbReference>
<dbReference type="FunCoup" id="A0A200QBS2">
    <property type="interactions" value="58"/>
</dbReference>
<evidence type="ECO:0000256" key="4">
    <source>
        <dbReference type="ARBA" id="ARBA00022729"/>
    </source>
</evidence>
<comment type="subcellular location">
    <subcellularLocation>
        <location evidence="6">Secreted</location>
        <location evidence="6">Cell wall</location>
    </subcellularLocation>
    <subcellularLocation>
        <location evidence="6">Membrane</location>
        <topology evidence="6">Peripheral membrane protein</topology>
    </subcellularLocation>
</comment>
<evidence type="ECO:0000256" key="5">
    <source>
        <dbReference type="ARBA" id="ARBA00023136"/>
    </source>
</evidence>
<dbReference type="OrthoDB" id="5823761at2759"/>
<dbReference type="EMBL" id="MVGT01002399">
    <property type="protein sequence ID" value="OVA07918.1"/>
    <property type="molecule type" value="Genomic_DNA"/>
</dbReference>
<name>A0A200QBS2_MACCD</name>
<dbReference type="Pfam" id="PF03330">
    <property type="entry name" value="DPBB_1"/>
    <property type="match status" value="1"/>
</dbReference>
<dbReference type="Gene3D" id="2.60.40.760">
    <property type="entry name" value="Expansin, cellulose-binding-like domain"/>
    <property type="match status" value="1"/>
</dbReference>
<evidence type="ECO:0000256" key="2">
    <source>
        <dbReference type="ARBA" id="ARBA00022512"/>
    </source>
</evidence>
<dbReference type="SUPFAM" id="SSF50685">
    <property type="entry name" value="Barwin-like endoglucanases"/>
    <property type="match status" value="1"/>
</dbReference>
<evidence type="ECO:0000313" key="10">
    <source>
        <dbReference type="Proteomes" id="UP000195402"/>
    </source>
</evidence>
<keyword evidence="4 6" id="KW-0732">Signal</keyword>
<dbReference type="InterPro" id="IPR002963">
    <property type="entry name" value="Expansin"/>
</dbReference>
<feature type="domain" description="Expansin-like EG45" evidence="7">
    <location>
        <begin position="47"/>
        <end position="159"/>
    </location>
</feature>
<comment type="caution">
    <text evidence="9">The sequence shown here is derived from an EMBL/GenBank/DDBJ whole genome shotgun (WGS) entry which is preliminary data.</text>
</comment>